<keyword evidence="7" id="KW-0812">Transmembrane</keyword>
<dbReference type="STRING" id="1229521.D791_01140"/>
<dbReference type="RefSeq" id="WP_051514229.1">
    <property type="nucleotide sequence ID" value="NZ_AONB01000003.1"/>
</dbReference>
<proteinExistence type="predicted"/>
<evidence type="ECO:0000313" key="11">
    <source>
        <dbReference type="Proteomes" id="UP000019464"/>
    </source>
</evidence>
<evidence type="ECO:0000259" key="8">
    <source>
        <dbReference type="PROSITE" id="PS50109"/>
    </source>
</evidence>
<dbReference type="Gene3D" id="3.30.565.10">
    <property type="entry name" value="Histidine kinase-like ATPase, C-terminal domain"/>
    <property type="match status" value="1"/>
</dbReference>
<evidence type="ECO:0000256" key="6">
    <source>
        <dbReference type="ARBA" id="ARBA00022777"/>
    </source>
</evidence>
<dbReference type="InterPro" id="IPR004358">
    <property type="entry name" value="Sig_transdc_His_kin-like_C"/>
</dbReference>
<keyword evidence="7" id="KW-0472">Membrane</keyword>
<comment type="subcellular location">
    <subcellularLocation>
        <location evidence="2">Membrane</location>
    </subcellularLocation>
</comment>
<keyword evidence="7" id="KW-1133">Transmembrane helix</keyword>
<dbReference type="PROSITE" id="PS50885">
    <property type="entry name" value="HAMP"/>
    <property type="match status" value="1"/>
</dbReference>
<gene>
    <name evidence="10" type="primary">torS_1</name>
    <name evidence="10" type="ORF">D791_01140</name>
</gene>
<dbReference type="SUPFAM" id="SSF158472">
    <property type="entry name" value="HAMP domain-like"/>
    <property type="match status" value="1"/>
</dbReference>
<dbReference type="CDD" id="cd00082">
    <property type="entry name" value="HisKA"/>
    <property type="match status" value="1"/>
</dbReference>
<evidence type="ECO:0000256" key="1">
    <source>
        <dbReference type="ARBA" id="ARBA00000085"/>
    </source>
</evidence>
<evidence type="ECO:0000313" key="10">
    <source>
        <dbReference type="EMBL" id="EXJ12251.1"/>
    </source>
</evidence>
<evidence type="ECO:0000256" key="3">
    <source>
        <dbReference type="ARBA" id="ARBA00012438"/>
    </source>
</evidence>
<reference evidence="10 11" key="2">
    <citation type="journal article" date="2015" name="Syst. Appl. Microbiol.">
        <title>Nitrincola nitratireducens sp. nov. isolated from a haloalkaline crater lake.</title>
        <authorList>
            <person name="Singh A."/>
            <person name="Vaidya B."/>
            <person name="Tanuku N.R."/>
            <person name="Pinnaka A.K."/>
        </authorList>
    </citation>
    <scope>NUCLEOTIDE SEQUENCE [LARGE SCALE GENOMIC DNA]</scope>
    <source>
        <strain evidence="10 11">AK23</strain>
    </source>
</reference>
<dbReference type="OrthoDB" id="1931120at2"/>
<dbReference type="Pfam" id="PF02518">
    <property type="entry name" value="HATPase_c"/>
    <property type="match status" value="1"/>
</dbReference>
<dbReference type="InterPro" id="IPR005467">
    <property type="entry name" value="His_kinase_dom"/>
</dbReference>
<dbReference type="GO" id="GO:0016020">
    <property type="term" value="C:membrane"/>
    <property type="evidence" value="ECO:0007669"/>
    <property type="project" value="UniProtKB-SubCell"/>
</dbReference>
<dbReference type="Gene3D" id="6.10.340.10">
    <property type="match status" value="1"/>
</dbReference>
<keyword evidence="6" id="KW-0418">Kinase</keyword>
<dbReference type="SUPFAM" id="SSF58104">
    <property type="entry name" value="Methyl-accepting chemotaxis protein (MCP) signaling domain"/>
    <property type="match status" value="1"/>
</dbReference>
<evidence type="ECO:0000256" key="5">
    <source>
        <dbReference type="ARBA" id="ARBA00022679"/>
    </source>
</evidence>
<evidence type="ECO:0000256" key="7">
    <source>
        <dbReference type="SAM" id="Phobius"/>
    </source>
</evidence>
<accession>W9V5P5</accession>
<feature type="domain" description="HAMP" evidence="9">
    <location>
        <begin position="301"/>
        <end position="353"/>
    </location>
</feature>
<dbReference type="InterPro" id="IPR036890">
    <property type="entry name" value="HATPase_C_sf"/>
</dbReference>
<feature type="domain" description="Histidine kinase" evidence="8">
    <location>
        <begin position="423"/>
        <end position="653"/>
    </location>
</feature>
<organism evidence="10 11">
    <name type="scientific">Nitrincola nitratireducens</name>
    <dbReference type="NCBI Taxonomy" id="1229521"/>
    <lineage>
        <taxon>Bacteria</taxon>
        <taxon>Pseudomonadati</taxon>
        <taxon>Pseudomonadota</taxon>
        <taxon>Gammaproteobacteria</taxon>
        <taxon>Oceanospirillales</taxon>
        <taxon>Oceanospirillaceae</taxon>
        <taxon>Nitrincola</taxon>
    </lineage>
</organism>
<comment type="catalytic activity">
    <reaction evidence="1">
        <text>ATP + protein L-histidine = ADP + protein N-phospho-L-histidine.</text>
        <dbReference type="EC" id="2.7.13.3"/>
    </reaction>
</comment>
<dbReference type="SUPFAM" id="SSF55874">
    <property type="entry name" value="ATPase domain of HSP90 chaperone/DNA topoisomerase II/histidine kinase"/>
    <property type="match status" value="1"/>
</dbReference>
<sequence length="653" mass="73017">MVARLRKRLKQEMALAFLSVSLIALTIVGSVAAYHIFYSQRQLVLVTQQQVAQRVSQEVKELLKRSVRHLELLVISSDFERQPLSVQSELLFEFFHWKKTHDFIALYAADKTYLFHTHRLFSQSQGLSDSGLIHAALGDVVRTQKSYFGDIVYNSTTGEPSVLIAIPVKDVVTGNMTHIIVVSLRFKAIWDIMAREARESQFSVFLVSDDHRVVAHKDPSVVLAQQRFHLDEGVYVSRGVDGHRAIIGKALLSLENRHYVLYSEQSFRHAFSEAREKAIWMLVGVLLAFCVAVVLGIQFSRRITQPLDQLLTGVRSVTKGDLDQQIEVSGRNELSMLAQYFNEMTRQLRDLIFELRSKTKDLEAEVCTRVQAEDSLRTLNSELEQRVIERTQVLQETLDHLQSTQESLVQSEKLAGLGAMVAGVAHELNTPIGNALMMSSTLKEKSQEFEQSLQQGLRKSELQSYTDLVKKGSEILCLNLNQSARLISSFKQVAVDQTSYQRRSFLLSEVVEEIVLTMAPTLRHSSVKVSTSIPDSIRLDSYPGPLGQILLNLINNAILHAFSEGESGAILIQAKQEGERLLLTLEDNGKGISPDHLGRIFDPFFTTRLGQGGSGLGLSIVFNLVKGILGGSIEVSSELGKGTQFCLDIPLVR</sequence>
<dbReference type="EC" id="2.7.13.3" evidence="3"/>
<dbReference type="InterPro" id="IPR003594">
    <property type="entry name" value="HATPase_dom"/>
</dbReference>
<dbReference type="AlphaFoldDB" id="W9V5P5"/>
<dbReference type="PRINTS" id="PR00344">
    <property type="entry name" value="BCTRLSENSOR"/>
</dbReference>
<dbReference type="PANTHER" id="PTHR43065">
    <property type="entry name" value="SENSOR HISTIDINE KINASE"/>
    <property type="match status" value="1"/>
</dbReference>
<keyword evidence="11" id="KW-1185">Reference proteome</keyword>
<dbReference type="SMART" id="SM00387">
    <property type="entry name" value="HATPase_c"/>
    <property type="match status" value="1"/>
</dbReference>
<evidence type="ECO:0000256" key="4">
    <source>
        <dbReference type="ARBA" id="ARBA00022553"/>
    </source>
</evidence>
<keyword evidence="5 10" id="KW-0808">Transferase</keyword>
<dbReference type="Gene3D" id="1.10.287.130">
    <property type="match status" value="1"/>
</dbReference>
<dbReference type="Pfam" id="PF00672">
    <property type="entry name" value="HAMP"/>
    <property type="match status" value="1"/>
</dbReference>
<dbReference type="InterPro" id="IPR003660">
    <property type="entry name" value="HAMP_dom"/>
</dbReference>
<dbReference type="Proteomes" id="UP000019464">
    <property type="component" value="Unassembled WGS sequence"/>
</dbReference>
<evidence type="ECO:0000259" key="9">
    <source>
        <dbReference type="PROSITE" id="PS50885"/>
    </source>
</evidence>
<evidence type="ECO:0000256" key="2">
    <source>
        <dbReference type="ARBA" id="ARBA00004370"/>
    </source>
</evidence>
<comment type="caution">
    <text evidence="10">The sequence shown here is derived from an EMBL/GenBank/DDBJ whole genome shotgun (WGS) entry which is preliminary data.</text>
</comment>
<dbReference type="EMBL" id="AONB01000003">
    <property type="protein sequence ID" value="EXJ12251.1"/>
    <property type="molecule type" value="Genomic_DNA"/>
</dbReference>
<reference evidence="11" key="1">
    <citation type="submission" date="2012-11" db="EMBL/GenBank/DDBJ databases">
        <authorList>
            <person name="Singh A."/>
            <person name="Pinnaka A.K."/>
            <person name="Vaidya B."/>
        </authorList>
    </citation>
    <scope>NUCLEOTIDE SEQUENCE [LARGE SCALE GENOMIC DNA]</scope>
    <source>
        <strain evidence="11">AK23</strain>
    </source>
</reference>
<name>W9V5P5_9GAMM</name>
<dbReference type="InterPro" id="IPR003661">
    <property type="entry name" value="HisK_dim/P_dom"/>
</dbReference>
<dbReference type="SMART" id="SM00304">
    <property type="entry name" value="HAMP"/>
    <property type="match status" value="1"/>
</dbReference>
<protein>
    <recommendedName>
        <fullName evidence="3">histidine kinase</fullName>
        <ecNumber evidence="3">2.7.13.3</ecNumber>
    </recommendedName>
</protein>
<feature type="transmembrane region" description="Helical" evidence="7">
    <location>
        <begin position="278"/>
        <end position="297"/>
    </location>
</feature>
<keyword evidence="4" id="KW-0597">Phosphoprotein</keyword>
<dbReference type="CDD" id="cd06225">
    <property type="entry name" value="HAMP"/>
    <property type="match status" value="1"/>
</dbReference>
<dbReference type="PROSITE" id="PS50109">
    <property type="entry name" value="HIS_KIN"/>
    <property type="match status" value="1"/>
</dbReference>
<dbReference type="GO" id="GO:0000155">
    <property type="term" value="F:phosphorelay sensor kinase activity"/>
    <property type="evidence" value="ECO:0007669"/>
    <property type="project" value="InterPro"/>
</dbReference>